<evidence type="ECO:0000256" key="6">
    <source>
        <dbReference type="ARBA" id="ARBA00023237"/>
    </source>
</evidence>
<comment type="subunit">
    <text evidence="7">The basal body constitutes a major portion of the flagellar organelle and consists of four rings (L,P,S, and M) mounted on a central rod.</text>
</comment>
<dbReference type="AlphaFoldDB" id="A0A219B6Y7"/>
<dbReference type="EMBL" id="NFZT01000001">
    <property type="protein sequence ID" value="OWV33548.1"/>
    <property type="molecule type" value="Genomic_DNA"/>
</dbReference>
<gene>
    <name evidence="7" type="primary">flgH</name>
    <name evidence="9" type="ORF">B5C34_08790</name>
</gene>
<accession>A0A219B6Y7</accession>
<evidence type="ECO:0000313" key="10">
    <source>
        <dbReference type="Proteomes" id="UP000198462"/>
    </source>
</evidence>
<keyword evidence="4 7" id="KW-0472">Membrane</keyword>
<name>A0A219B6Y7_9SPHN</name>
<dbReference type="OrthoDB" id="9789227at2"/>
<dbReference type="Proteomes" id="UP000198462">
    <property type="component" value="Unassembled WGS sequence"/>
</dbReference>
<protein>
    <recommendedName>
        <fullName evidence="7">Flagellar L-ring protein</fullName>
    </recommendedName>
    <alternativeName>
        <fullName evidence="7">Basal body L-ring protein</fullName>
    </alternativeName>
</protein>
<sequence length="246" mass="26299">MSRHLLAASLLAVTLSGCGGQLNRIGVPPETTEIEPLPTQPAQPSIASQQLADRITRQTRQPAEHSASLFRTGAGALFRDQRASEIGDILTIRINIQDSAQLGNTTSRTRGGGESASVASLLGLTDLLPDSIDPTNLAETSSSSTFNGGGNTVRSESIDMTMAAIVTDVLPNGALAIRGRQEVRVNFELRELIVTGIVRPQDIGRDNSILHSQIAEARIIYGGRGQLTDAQQARWGQQIYDALFPF</sequence>
<dbReference type="GO" id="GO:0071973">
    <property type="term" value="P:bacterial-type flagellum-dependent cell motility"/>
    <property type="evidence" value="ECO:0007669"/>
    <property type="project" value="InterPro"/>
</dbReference>
<evidence type="ECO:0000256" key="1">
    <source>
        <dbReference type="ARBA" id="ARBA00002591"/>
    </source>
</evidence>
<evidence type="ECO:0000256" key="5">
    <source>
        <dbReference type="ARBA" id="ARBA00023143"/>
    </source>
</evidence>
<dbReference type="NCBIfam" id="NF001305">
    <property type="entry name" value="PRK00249.1-5"/>
    <property type="match status" value="1"/>
</dbReference>
<keyword evidence="7" id="KW-0449">Lipoprotein</keyword>
<keyword evidence="10" id="KW-1185">Reference proteome</keyword>
<comment type="similarity">
    <text evidence="2 7">Belongs to the FlgH family.</text>
</comment>
<keyword evidence="6 7" id="KW-0998">Cell outer membrane</keyword>
<evidence type="ECO:0000256" key="7">
    <source>
        <dbReference type="HAMAP-Rule" id="MF_00415"/>
    </source>
</evidence>
<feature type="region of interest" description="Disordered" evidence="8">
    <location>
        <begin position="133"/>
        <end position="152"/>
    </location>
</feature>
<dbReference type="PROSITE" id="PS51257">
    <property type="entry name" value="PROKAR_LIPOPROTEIN"/>
    <property type="match status" value="1"/>
</dbReference>
<keyword evidence="9" id="KW-0966">Cell projection</keyword>
<keyword evidence="3 7" id="KW-0732">Signal</keyword>
<evidence type="ECO:0000256" key="8">
    <source>
        <dbReference type="SAM" id="MobiDB-lite"/>
    </source>
</evidence>
<evidence type="ECO:0000256" key="2">
    <source>
        <dbReference type="ARBA" id="ARBA00006929"/>
    </source>
</evidence>
<dbReference type="GO" id="GO:0003774">
    <property type="term" value="F:cytoskeletal motor activity"/>
    <property type="evidence" value="ECO:0007669"/>
    <property type="project" value="InterPro"/>
</dbReference>
<proteinExistence type="inferred from homology"/>
<dbReference type="Pfam" id="PF02107">
    <property type="entry name" value="FlgH"/>
    <property type="match status" value="1"/>
</dbReference>
<dbReference type="RefSeq" id="WP_088712322.1">
    <property type="nucleotide sequence ID" value="NZ_NFZT01000001.1"/>
</dbReference>
<dbReference type="PANTHER" id="PTHR34933">
    <property type="entry name" value="FLAGELLAR L-RING PROTEIN"/>
    <property type="match status" value="1"/>
</dbReference>
<dbReference type="InterPro" id="IPR000527">
    <property type="entry name" value="Flag_Lring"/>
</dbReference>
<keyword evidence="5 7" id="KW-0975">Bacterial flagellum</keyword>
<evidence type="ECO:0000256" key="4">
    <source>
        <dbReference type="ARBA" id="ARBA00023136"/>
    </source>
</evidence>
<dbReference type="HAMAP" id="MF_00415">
    <property type="entry name" value="FlgH"/>
    <property type="match status" value="1"/>
</dbReference>
<dbReference type="GO" id="GO:0009427">
    <property type="term" value="C:bacterial-type flagellum basal body, distal rod, L ring"/>
    <property type="evidence" value="ECO:0007669"/>
    <property type="project" value="InterPro"/>
</dbReference>
<comment type="function">
    <text evidence="1 7">Assembles around the rod to form the L-ring and probably protects the motor/basal body from shearing forces during rotation.</text>
</comment>
<keyword evidence="9" id="KW-0969">Cilium</keyword>
<keyword evidence="9" id="KW-0282">Flagellum</keyword>
<comment type="subcellular location">
    <subcellularLocation>
        <location evidence="7">Cell outer membrane</location>
        <topology evidence="7">Lipid-anchor</topology>
    </subcellularLocation>
    <subcellularLocation>
        <location evidence="7">Bacterial flagellum basal body</location>
    </subcellularLocation>
</comment>
<dbReference type="GO" id="GO:0009279">
    <property type="term" value="C:cell outer membrane"/>
    <property type="evidence" value="ECO:0007669"/>
    <property type="project" value="UniProtKB-SubCell"/>
</dbReference>
<evidence type="ECO:0000313" key="9">
    <source>
        <dbReference type="EMBL" id="OWV33548.1"/>
    </source>
</evidence>
<comment type="caution">
    <text evidence="9">The sequence shown here is derived from an EMBL/GenBank/DDBJ whole genome shotgun (WGS) entry which is preliminary data.</text>
</comment>
<dbReference type="PANTHER" id="PTHR34933:SF1">
    <property type="entry name" value="FLAGELLAR L-RING PROTEIN"/>
    <property type="match status" value="1"/>
</dbReference>
<evidence type="ECO:0000256" key="3">
    <source>
        <dbReference type="ARBA" id="ARBA00022729"/>
    </source>
</evidence>
<dbReference type="PRINTS" id="PR01008">
    <property type="entry name" value="FLGLRINGFLGH"/>
</dbReference>
<organism evidence="9 10">
    <name type="scientific">Pacificimonas flava</name>
    <dbReference type="NCBI Taxonomy" id="1234595"/>
    <lineage>
        <taxon>Bacteria</taxon>
        <taxon>Pseudomonadati</taxon>
        <taxon>Pseudomonadota</taxon>
        <taxon>Alphaproteobacteria</taxon>
        <taxon>Sphingomonadales</taxon>
        <taxon>Sphingosinicellaceae</taxon>
        <taxon>Pacificimonas</taxon>
    </lineage>
</organism>
<reference evidence="10" key="1">
    <citation type="submission" date="2017-05" db="EMBL/GenBank/DDBJ databases">
        <authorList>
            <person name="Lin X."/>
        </authorList>
    </citation>
    <scope>NUCLEOTIDE SEQUENCE [LARGE SCALE GENOMIC DNA]</scope>
    <source>
        <strain evidence="10">JLT2012</strain>
    </source>
</reference>